<dbReference type="GeneID" id="43652347"/>
<keyword evidence="2" id="KW-1185">Reference proteome</keyword>
<gene>
    <name evidence="1" type="ORF">BDV27DRAFT_132526</name>
</gene>
<reference evidence="1 2" key="1">
    <citation type="submission" date="2019-04" db="EMBL/GenBank/DDBJ databases">
        <title>Friends and foes A comparative genomics studyof 23 Aspergillus species from section Flavi.</title>
        <authorList>
            <consortium name="DOE Joint Genome Institute"/>
            <person name="Kjaerbolling I."/>
            <person name="Vesth T."/>
            <person name="Frisvad J.C."/>
            <person name="Nybo J.L."/>
            <person name="Theobald S."/>
            <person name="Kildgaard S."/>
            <person name="Isbrandt T."/>
            <person name="Kuo A."/>
            <person name="Sato A."/>
            <person name="Lyhne E.K."/>
            <person name="Kogle M.E."/>
            <person name="Wiebenga A."/>
            <person name="Kun R.S."/>
            <person name="Lubbers R.J."/>
            <person name="Makela M.R."/>
            <person name="Barry K."/>
            <person name="Chovatia M."/>
            <person name="Clum A."/>
            <person name="Daum C."/>
            <person name="Haridas S."/>
            <person name="He G."/>
            <person name="LaButti K."/>
            <person name="Lipzen A."/>
            <person name="Mondo S."/>
            <person name="Riley R."/>
            <person name="Salamov A."/>
            <person name="Simmons B.A."/>
            <person name="Magnuson J.K."/>
            <person name="Henrissat B."/>
            <person name="Mortensen U.H."/>
            <person name="Larsen T.O."/>
            <person name="Devries R.P."/>
            <person name="Grigoriev I.V."/>
            <person name="Machida M."/>
            <person name="Baker S.E."/>
            <person name="Andersen M.R."/>
        </authorList>
    </citation>
    <scope>NUCLEOTIDE SEQUENCE [LARGE SCALE GENOMIC DNA]</scope>
    <source>
        <strain evidence="1 2">CBS 763.97</strain>
    </source>
</reference>
<evidence type="ECO:0000313" key="1">
    <source>
        <dbReference type="EMBL" id="KAE8361780.1"/>
    </source>
</evidence>
<sequence length="86" mass="9993">MGTSISRQSMTINCLSVSISDDEMFLFSFFWLISVLAVGRIHRTAQSLDIHSTSPFHFDLRGSRKQFNRNEQINRKQRYPWNVGLA</sequence>
<name>A0A5N6ZZR2_9EURO</name>
<dbReference type="EMBL" id="ML737724">
    <property type="protein sequence ID" value="KAE8361780.1"/>
    <property type="molecule type" value="Genomic_DNA"/>
</dbReference>
<proteinExistence type="predicted"/>
<accession>A0A5N6ZZR2</accession>
<dbReference type="Proteomes" id="UP000326268">
    <property type="component" value="Unassembled WGS sequence"/>
</dbReference>
<evidence type="ECO:0000313" key="2">
    <source>
        <dbReference type="Proteomes" id="UP000326268"/>
    </source>
</evidence>
<dbReference type="RefSeq" id="XP_031924861.1">
    <property type="nucleotide sequence ID" value="XM_032067901.1"/>
</dbReference>
<protein>
    <submittedName>
        <fullName evidence="1">Uncharacterized protein</fullName>
    </submittedName>
</protein>
<organism evidence="1 2">
    <name type="scientific">Aspergillus caelatus</name>
    <dbReference type="NCBI Taxonomy" id="61420"/>
    <lineage>
        <taxon>Eukaryota</taxon>
        <taxon>Fungi</taxon>
        <taxon>Dikarya</taxon>
        <taxon>Ascomycota</taxon>
        <taxon>Pezizomycotina</taxon>
        <taxon>Eurotiomycetes</taxon>
        <taxon>Eurotiomycetidae</taxon>
        <taxon>Eurotiales</taxon>
        <taxon>Aspergillaceae</taxon>
        <taxon>Aspergillus</taxon>
        <taxon>Aspergillus subgen. Circumdati</taxon>
    </lineage>
</organism>
<dbReference type="AlphaFoldDB" id="A0A5N6ZZR2"/>